<reference evidence="1" key="2">
    <citation type="journal article" date="2015" name="Fish Shellfish Immunol.">
        <title>Early steps in the European eel (Anguilla anguilla)-Vibrio vulnificus interaction in the gills: Role of the RtxA13 toxin.</title>
        <authorList>
            <person name="Callol A."/>
            <person name="Pajuelo D."/>
            <person name="Ebbesson L."/>
            <person name="Teles M."/>
            <person name="MacKenzie S."/>
            <person name="Amaro C."/>
        </authorList>
    </citation>
    <scope>NUCLEOTIDE SEQUENCE</scope>
</reference>
<name>A0A0E9QDM3_ANGAN</name>
<organism evidence="1">
    <name type="scientific">Anguilla anguilla</name>
    <name type="common">European freshwater eel</name>
    <name type="synonym">Muraena anguilla</name>
    <dbReference type="NCBI Taxonomy" id="7936"/>
    <lineage>
        <taxon>Eukaryota</taxon>
        <taxon>Metazoa</taxon>
        <taxon>Chordata</taxon>
        <taxon>Craniata</taxon>
        <taxon>Vertebrata</taxon>
        <taxon>Euteleostomi</taxon>
        <taxon>Actinopterygii</taxon>
        <taxon>Neopterygii</taxon>
        <taxon>Teleostei</taxon>
        <taxon>Anguilliformes</taxon>
        <taxon>Anguillidae</taxon>
        <taxon>Anguilla</taxon>
    </lineage>
</organism>
<dbReference type="EMBL" id="GBXM01094152">
    <property type="protein sequence ID" value="JAH14425.1"/>
    <property type="molecule type" value="Transcribed_RNA"/>
</dbReference>
<reference evidence="1" key="1">
    <citation type="submission" date="2014-11" db="EMBL/GenBank/DDBJ databases">
        <authorList>
            <person name="Amaro Gonzalez C."/>
        </authorList>
    </citation>
    <scope>NUCLEOTIDE SEQUENCE</scope>
</reference>
<dbReference type="AlphaFoldDB" id="A0A0E9QDM3"/>
<evidence type="ECO:0000313" key="1">
    <source>
        <dbReference type="EMBL" id="JAH14425.1"/>
    </source>
</evidence>
<sequence>MFSTARIFKKESPVHNFLQKKKRKRHIHACNYRCRNNPYYTLSTKKGEIYLLWVVYPMGR</sequence>
<protein>
    <submittedName>
        <fullName evidence="1">Uncharacterized protein</fullName>
    </submittedName>
</protein>
<accession>A0A0E9QDM3</accession>
<proteinExistence type="predicted"/>